<dbReference type="PANTHER" id="PTHR31303">
    <property type="entry name" value="CTP-DEPENDENT DIACYLGLYCEROL KINASE 1"/>
    <property type="match status" value="1"/>
</dbReference>
<keyword evidence="1" id="KW-0812">Transmembrane</keyword>
<evidence type="ECO:0008006" key="3">
    <source>
        <dbReference type="Google" id="ProtNLM"/>
    </source>
</evidence>
<feature type="transmembrane region" description="Helical" evidence="1">
    <location>
        <begin position="100"/>
        <end position="132"/>
    </location>
</feature>
<dbReference type="InterPro" id="IPR037997">
    <property type="entry name" value="Dgk1-like"/>
</dbReference>
<dbReference type="PANTHER" id="PTHR31303:SF1">
    <property type="entry name" value="CTP-DEPENDENT DIACYLGLYCEROL KINASE 1"/>
    <property type="match status" value="1"/>
</dbReference>
<evidence type="ECO:0000256" key="1">
    <source>
        <dbReference type="SAM" id="Phobius"/>
    </source>
</evidence>
<organism evidence="2">
    <name type="scientific">Noctiluca scintillans</name>
    <name type="common">Sea sparkle</name>
    <name type="synonym">Red tide dinoflagellate</name>
    <dbReference type="NCBI Taxonomy" id="2966"/>
    <lineage>
        <taxon>Eukaryota</taxon>
        <taxon>Sar</taxon>
        <taxon>Alveolata</taxon>
        <taxon>Dinophyceae</taxon>
        <taxon>Noctilucales</taxon>
        <taxon>Noctilucaceae</taxon>
        <taxon>Noctiluca</taxon>
    </lineage>
</organism>
<dbReference type="GO" id="GO:0005789">
    <property type="term" value="C:endoplasmic reticulum membrane"/>
    <property type="evidence" value="ECO:0007669"/>
    <property type="project" value="TreeGrafter"/>
</dbReference>
<feature type="transmembrane region" description="Helical" evidence="1">
    <location>
        <begin position="166"/>
        <end position="181"/>
    </location>
</feature>
<dbReference type="GO" id="GO:0006654">
    <property type="term" value="P:phosphatidic acid biosynthetic process"/>
    <property type="evidence" value="ECO:0007669"/>
    <property type="project" value="TreeGrafter"/>
</dbReference>
<keyword evidence="1" id="KW-1133">Transmembrane helix</keyword>
<dbReference type="GO" id="GO:0004143">
    <property type="term" value="F:ATP-dependent diacylglycerol kinase activity"/>
    <property type="evidence" value="ECO:0007669"/>
    <property type="project" value="InterPro"/>
</dbReference>
<dbReference type="AlphaFoldDB" id="A0A7S1B282"/>
<feature type="transmembrane region" description="Helical" evidence="1">
    <location>
        <begin position="219"/>
        <end position="239"/>
    </location>
</feature>
<keyword evidence="1" id="KW-0472">Membrane</keyword>
<dbReference type="EMBL" id="HBFQ01065251">
    <property type="protein sequence ID" value="CAD8871958.1"/>
    <property type="molecule type" value="Transcribed_RNA"/>
</dbReference>
<proteinExistence type="predicted"/>
<reference evidence="2" key="1">
    <citation type="submission" date="2021-01" db="EMBL/GenBank/DDBJ databases">
        <authorList>
            <person name="Corre E."/>
            <person name="Pelletier E."/>
            <person name="Niang G."/>
            <person name="Scheremetjew M."/>
            <person name="Finn R."/>
            <person name="Kale V."/>
            <person name="Holt S."/>
            <person name="Cochrane G."/>
            <person name="Meng A."/>
            <person name="Brown T."/>
            <person name="Cohen L."/>
        </authorList>
    </citation>
    <scope>NUCLEOTIDE SEQUENCE</scope>
</reference>
<name>A0A7S1B282_NOCSC</name>
<accession>A0A7S1B282</accession>
<evidence type="ECO:0000313" key="2">
    <source>
        <dbReference type="EMBL" id="CAD8871958.1"/>
    </source>
</evidence>
<feature type="transmembrane region" description="Helical" evidence="1">
    <location>
        <begin position="54"/>
        <end position="79"/>
    </location>
</feature>
<sequence>MQSHMMIGKPGIEFSVVLFSAVVVAALLFASTLAVLDAADVQVTGELGSRTVKAYKYGVTTVSFCAICAAVISLQYAVVRTKRLSNLGGKVHVQRQVQHVGSGVALIALFWVLPYQLSILTCSCACVGFWFVHQARAWSPEVDRQFLAQFGALLREAERTGQRPPGAFYFLLGFFLCAFLFPSRSATFGMVCVTLSDPLAATGGAIFGGPKLLGEKTLGGFVVCSLASALICAALVSGVDSLSPVVCRHDWIGVGEVCAGLAVSGLCVGAAELVGGRVPHLDDNLTTSFGSVLLIRLTTRMLGAAGFENCVLGALLVPNRPN</sequence>
<gene>
    <name evidence="2" type="ORF">NSCI0253_LOCUS46315</name>
</gene>
<feature type="transmembrane region" description="Helical" evidence="1">
    <location>
        <begin position="251"/>
        <end position="273"/>
    </location>
</feature>
<protein>
    <recommendedName>
        <fullName evidence="3">Dolichol kinase</fullName>
    </recommendedName>
</protein>